<keyword evidence="3" id="KW-1185">Reference proteome</keyword>
<reference evidence="2 3" key="1">
    <citation type="journal article" date="2022" name="Nat. Ecol. Evol.">
        <title>A masculinizing supergene underlies an exaggerated male reproductive morph in a spider.</title>
        <authorList>
            <person name="Hendrickx F."/>
            <person name="De Corte Z."/>
            <person name="Sonet G."/>
            <person name="Van Belleghem S.M."/>
            <person name="Kostlbacher S."/>
            <person name="Vangestel C."/>
        </authorList>
    </citation>
    <scope>NUCLEOTIDE SEQUENCE [LARGE SCALE GENOMIC DNA]</scope>
    <source>
        <strain evidence="2">W744_W776</strain>
    </source>
</reference>
<sequence>MRIVHEGRKVNLFLLNVSLRQKSQLQLCSTTLGTHVCVPTVFLDEILPVVIVPYRPLFDSARDEMMGGGIESPADAGGWGVCGLFPLHPLVLFVIFCMVLS</sequence>
<accession>A0AAV6V0Y7</accession>
<dbReference type="EMBL" id="JAFNEN010000185">
    <property type="protein sequence ID" value="KAG8190407.1"/>
    <property type="molecule type" value="Genomic_DNA"/>
</dbReference>
<evidence type="ECO:0000256" key="1">
    <source>
        <dbReference type="SAM" id="Phobius"/>
    </source>
</evidence>
<keyword evidence="1" id="KW-0812">Transmembrane</keyword>
<gene>
    <name evidence="2" type="ORF">JTE90_022049</name>
</gene>
<keyword evidence="1" id="KW-0472">Membrane</keyword>
<dbReference type="AlphaFoldDB" id="A0AAV6V0Y7"/>
<dbReference type="Proteomes" id="UP000827092">
    <property type="component" value="Unassembled WGS sequence"/>
</dbReference>
<comment type="caution">
    <text evidence="2">The sequence shown here is derived from an EMBL/GenBank/DDBJ whole genome shotgun (WGS) entry which is preliminary data.</text>
</comment>
<evidence type="ECO:0000313" key="2">
    <source>
        <dbReference type="EMBL" id="KAG8190407.1"/>
    </source>
</evidence>
<organism evidence="2 3">
    <name type="scientific">Oedothorax gibbosus</name>
    <dbReference type="NCBI Taxonomy" id="931172"/>
    <lineage>
        <taxon>Eukaryota</taxon>
        <taxon>Metazoa</taxon>
        <taxon>Ecdysozoa</taxon>
        <taxon>Arthropoda</taxon>
        <taxon>Chelicerata</taxon>
        <taxon>Arachnida</taxon>
        <taxon>Araneae</taxon>
        <taxon>Araneomorphae</taxon>
        <taxon>Entelegynae</taxon>
        <taxon>Araneoidea</taxon>
        <taxon>Linyphiidae</taxon>
        <taxon>Erigoninae</taxon>
        <taxon>Oedothorax</taxon>
    </lineage>
</organism>
<keyword evidence="1" id="KW-1133">Transmembrane helix</keyword>
<feature type="transmembrane region" description="Helical" evidence="1">
    <location>
        <begin position="76"/>
        <end position="100"/>
    </location>
</feature>
<protein>
    <submittedName>
        <fullName evidence="2">Uncharacterized protein</fullName>
    </submittedName>
</protein>
<name>A0AAV6V0Y7_9ARAC</name>
<proteinExistence type="predicted"/>
<evidence type="ECO:0000313" key="3">
    <source>
        <dbReference type="Proteomes" id="UP000827092"/>
    </source>
</evidence>